<name>A0ABQ6HTV9_9MICO</name>
<dbReference type="CDD" id="cd04301">
    <property type="entry name" value="NAT_SF"/>
    <property type="match status" value="1"/>
</dbReference>
<gene>
    <name evidence="2" type="ORF">GCM10025862_36130</name>
</gene>
<dbReference type="Proteomes" id="UP001157109">
    <property type="component" value="Unassembled WGS sequence"/>
</dbReference>
<dbReference type="InterPro" id="IPR016181">
    <property type="entry name" value="Acyl_CoA_acyltransferase"/>
</dbReference>
<keyword evidence="3" id="KW-1185">Reference proteome</keyword>
<comment type="caution">
    <text evidence="2">The sequence shown here is derived from an EMBL/GenBank/DDBJ whole genome shotgun (WGS) entry which is preliminary data.</text>
</comment>
<proteinExistence type="predicted"/>
<protein>
    <recommendedName>
        <fullName evidence="1">N-acetyltransferase domain-containing protein</fullName>
    </recommendedName>
</protein>
<dbReference type="InterPro" id="IPR000182">
    <property type="entry name" value="GNAT_dom"/>
</dbReference>
<evidence type="ECO:0000313" key="3">
    <source>
        <dbReference type="Proteomes" id="UP001157109"/>
    </source>
</evidence>
<feature type="domain" description="N-acetyltransferase" evidence="1">
    <location>
        <begin position="16"/>
        <end position="156"/>
    </location>
</feature>
<organism evidence="2 3">
    <name type="scientific">Arsenicicoccus piscis</name>
    <dbReference type="NCBI Taxonomy" id="673954"/>
    <lineage>
        <taxon>Bacteria</taxon>
        <taxon>Bacillati</taxon>
        <taxon>Actinomycetota</taxon>
        <taxon>Actinomycetes</taxon>
        <taxon>Micrococcales</taxon>
        <taxon>Intrasporangiaceae</taxon>
        <taxon>Arsenicicoccus</taxon>
    </lineage>
</organism>
<accession>A0ABQ6HTV9</accession>
<evidence type="ECO:0000259" key="1">
    <source>
        <dbReference type="PROSITE" id="PS51186"/>
    </source>
</evidence>
<dbReference type="PROSITE" id="PS51186">
    <property type="entry name" value="GNAT"/>
    <property type="match status" value="1"/>
</dbReference>
<dbReference type="EMBL" id="BSUJ01000001">
    <property type="protein sequence ID" value="GMA21592.1"/>
    <property type="molecule type" value="Genomic_DNA"/>
</dbReference>
<dbReference type="SUPFAM" id="SSF55729">
    <property type="entry name" value="Acyl-CoA N-acyltransferases (Nat)"/>
    <property type="match status" value="1"/>
</dbReference>
<dbReference type="Pfam" id="PF00583">
    <property type="entry name" value="Acetyltransf_1"/>
    <property type="match status" value="1"/>
</dbReference>
<dbReference type="RefSeq" id="WP_284284929.1">
    <property type="nucleotide sequence ID" value="NZ_BSUJ01000001.1"/>
</dbReference>
<dbReference type="Gene3D" id="3.40.630.30">
    <property type="match status" value="1"/>
</dbReference>
<sequence>MSANLEVPRAPEDAVWRFRSLTIHDGPALAEVRAAAMRPSLERLGRYDDTRVRQRFLDAFDPTCAWGMERDGRLIGCVALRPEGDEYWLEHFLLLPEHQGQGIGSQVLAIMLQRAGVRPCASTSCSAVRLGRSTTASVSRSITRTRSTSSWSELQP</sequence>
<reference evidence="3" key="1">
    <citation type="journal article" date="2019" name="Int. J. Syst. Evol. Microbiol.">
        <title>The Global Catalogue of Microorganisms (GCM) 10K type strain sequencing project: providing services to taxonomists for standard genome sequencing and annotation.</title>
        <authorList>
            <consortium name="The Broad Institute Genomics Platform"/>
            <consortium name="The Broad Institute Genome Sequencing Center for Infectious Disease"/>
            <person name="Wu L."/>
            <person name="Ma J."/>
        </authorList>
    </citation>
    <scope>NUCLEOTIDE SEQUENCE [LARGE SCALE GENOMIC DNA]</scope>
    <source>
        <strain evidence="3">NBRC 105830</strain>
    </source>
</reference>
<evidence type="ECO:0000313" key="2">
    <source>
        <dbReference type="EMBL" id="GMA21592.1"/>
    </source>
</evidence>